<evidence type="ECO:0000313" key="5">
    <source>
        <dbReference type="EMBL" id="MFC4858529.1"/>
    </source>
</evidence>
<dbReference type="Proteomes" id="UP001595859">
    <property type="component" value="Unassembled WGS sequence"/>
</dbReference>
<keyword evidence="2 5" id="KW-0808">Transferase</keyword>
<dbReference type="EC" id="2.1.1.222" evidence="5"/>
<dbReference type="RefSeq" id="WP_378061032.1">
    <property type="nucleotide sequence ID" value="NZ_JBHSIS010000022.1"/>
</dbReference>
<sequence length="253" mass="27421">MTLSGFETPLDHLQQWRESPLERLRHTVTEANLARHLGPEPARVLDVAGGNGMAAVRLAAAGHEVTVLDPAGAMLRAAIHAAEAHEVADRLHVVQAAAHDAPEVFTDHDFDLVLCHNLLHYAESPDERMAVLRAITAPLRPDGLLSVVGPNEDFGPAQVVVRDRAPALALRDLDGGADEWSTPGTVGEVVATLAELGMAEIVRYGVRCVSDLVTEEDAADPAFMADLERLELALSDRMPHLLTARYYHLIARR</sequence>
<dbReference type="Pfam" id="PF13649">
    <property type="entry name" value="Methyltransf_25"/>
    <property type="match status" value="1"/>
</dbReference>
<protein>
    <submittedName>
        <fullName evidence="5">Class I SAM-dependent methyltransferase</fullName>
        <ecNumber evidence="5">2.1.1.222</ecNumber>
        <ecNumber evidence="5">2.1.1.64</ecNumber>
    </submittedName>
</protein>
<dbReference type="Gene3D" id="3.40.50.150">
    <property type="entry name" value="Vaccinia Virus protein VP39"/>
    <property type="match status" value="1"/>
</dbReference>
<comment type="caution">
    <text evidence="5">The sequence shown here is derived from an EMBL/GenBank/DDBJ whole genome shotgun (WGS) entry which is preliminary data.</text>
</comment>
<evidence type="ECO:0000256" key="2">
    <source>
        <dbReference type="ARBA" id="ARBA00022679"/>
    </source>
</evidence>
<keyword evidence="3" id="KW-0949">S-adenosyl-L-methionine</keyword>
<evidence type="ECO:0000256" key="3">
    <source>
        <dbReference type="ARBA" id="ARBA00022691"/>
    </source>
</evidence>
<dbReference type="PANTHER" id="PTHR43464">
    <property type="entry name" value="METHYLTRANSFERASE"/>
    <property type="match status" value="1"/>
</dbReference>
<name>A0ABV9SCS4_9PSEU</name>
<dbReference type="GO" id="GO:0061542">
    <property type="term" value="F:3-demethylubiquinol 3-O-methyltransferase activity"/>
    <property type="evidence" value="ECO:0007669"/>
    <property type="project" value="UniProtKB-EC"/>
</dbReference>
<dbReference type="EC" id="2.1.1.64" evidence="5"/>
<feature type="domain" description="Methyltransferase" evidence="4">
    <location>
        <begin position="44"/>
        <end position="143"/>
    </location>
</feature>
<keyword evidence="6" id="KW-1185">Reference proteome</keyword>
<keyword evidence="1 5" id="KW-0489">Methyltransferase</keyword>
<evidence type="ECO:0000256" key="1">
    <source>
        <dbReference type="ARBA" id="ARBA00022603"/>
    </source>
</evidence>
<dbReference type="InterPro" id="IPR041698">
    <property type="entry name" value="Methyltransf_25"/>
</dbReference>
<evidence type="ECO:0000259" key="4">
    <source>
        <dbReference type="Pfam" id="PF13649"/>
    </source>
</evidence>
<dbReference type="InterPro" id="IPR029063">
    <property type="entry name" value="SAM-dependent_MTases_sf"/>
</dbReference>
<accession>A0ABV9SCS4</accession>
<dbReference type="CDD" id="cd02440">
    <property type="entry name" value="AdoMet_MTases"/>
    <property type="match status" value="1"/>
</dbReference>
<evidence type="ECO:0000313" key="6">
    <source>
        <dbReference type="Proteomes" id="UP001595859"/>
    </source>
</evidence>
<dbReference type="GO" id="GO:0032259">
    <property type="term" value="P:methylation"/>
    <property type="evidence" value="ECO:0007669"/>
    <property type="project" value="UniProtKB-KW"/>
</dbReference>
<dbReference type="SUPFAM" id="SSF53335">
    <property type="entry name" value="S-adenosyl-L-methionine-dependent methyltransferases"/>
    <property type="match status" value="1"/>
</dbReference>
<organism evidence="5 6">
    <name type="scientific">Actinophytocola glycyrrhizae</name>
    <dbReference type="NCBI Taxonomy" id="2044873"/>
    <lineage>
        <taxon>Bacteria</taxon>
        <taxon>Bacillati</taxon>
        <taxon>Actinomycetota</taxon>
        <taxon>Actinomycetes</taxon>
        <taxon>Pseudonocardiales</taxon>
        <taxon>Pseudonocardiaceae</taxon>
    </lineage>
</organism>
<dbReference type="PANTHER" id="PTHR43464:SF19">
    <property type="entry name" value="UBIQUINONE BIOSYNTHESIS O-METHYLTRANSFERASE, MITOCHONDRIAL"/>
    <property type="match status" value="1"/>
</dbReference>
<dbReference type="GO" id="GO:0102208">
    <property type="term" value="F:2-polyprenyl-6-hydroxyphenol methylase activity"/>
    <property type="evidence" value="ECO:0007669"/>
    <property type="project" value="UniProtKB-EC"/>
</dbReference>
<proteinExistence type="predicted"/>
<reference evidence="6" key="1">
    <citation type="journal article" date="2019" name="Int. J. Syst. Evol. Microbiol.">
        <title>The Global Catalogue of Microorganisms (GCM) 10K type strain sequencing project: providing services to taxonomists for standard genome sequencing and annotation.</title>
        <authorList>
            <consortium name="The Broad Institute Genomics Platform"/>
            <consortium name="The Broad Institute Genome Sequencing Center for Infectious Disease"/>
            <person name="Wu L."/>
            <person name="Ma J."/>
        </authorList>
    </citation>
    <scope>NUCLEOTIDE SEQUENCE [LARGE SCALE GENOMIC DNA]</scope>
    <source>
        <strain evidence="6">ZS-22-S1</strain>
    </source>
</reference>
<dbReference type="EMBL" id="JBHSIS010000022">
    <property type="protein sequence ID" value="MFC4858529.1"/>
    <property type="molecule type" value="Genomic_DNA"/>
</dbReference>
<gene>
    <name evidence="5" type="ORF">ACFPCV_33960</name>
</gene>